<proteinExistence type="predicted"/>
<comment type="caution">
    <text evidence="8">The sequence shown here is derived from an EMBL/GenBank/DDBJ whole genome shotgun (WGS) entry which is preliminary data.</text>
</comment>
<dbReference type="Gene3D" id="3.40.50.2300">
    <property type="match status" value="1"/>
</dbReference>
<sequence>MKIVAVAACTVGIAHTYMAKEAIEKECTRRGFEYKVETQGGMGIENELEDEDVADADFVLLAVAIGIEGEERFEEMADAGKVLTVDPAHVIGHPVEVIDELIAL</sequence>
<dbReference type="PANTHER" id="PTHR30505:SF0">
    <property type="entry name" value="FRUCTOSE-LIKE PTS SYSTEM EIIBC COMPONENT-RELATED"/>
    <property type="match status" value="1"/>
</dbReference>
<dbReference type="CDD" id="cd05569">
    <property type="entry name" value="PTS_IIB_fructose"/>
    <property type="match status" value="1"/>
</dbReference>
<dbReference type="InterPro" id="IPR013011">
    <property type="entry name" value="PTS_EIIB_2"/>
</dbReference>
<dbReference type="PROSITE" id="PS51099">
    <property type="entry name" value="PTS_EIIB_TYPE_2"/>
    <property type="match status" value="1"/>
</dbReference>
<reference evidence="8 9" key="1">
    <citation type="submission" date="2021-08" db="EMBL/GenBank/DDBJ databases">
        <title>Collinsella faecalis sp. nov. isolated from swine faeces.</title>
        <authorList>
            <person name="Oh B.S."/>
            <person name="Lee J.H."/>
        </authorList>
    </citation>
    <scope>NUCLEOTIDE SEQUENCE [LARGE SCALE GENOMIC DNA]</scope>
    <source>
        <strain evidence="8 9">AGMB00827</strain>
    </source>
</reference>
<dbReference type="RefSeq" id="WP_222198927.1">
    <property type="nucleotide sequence ID" value="NZ_JAIMFO010000004.1"/>
</dbReference>
<evidence type="ECO:0000256" key="6">
    <source>
        <dbReference type="ARBA" id="ARBA00022777"/>
    </source>
</evidence>
<dbReference type="SUPFAM" id="SSF52794">
    <property type="entry name" value="PTS system IIB component-like"/>
    <property type="match status" value="1"/>
</dbReference>
<accession>A0ABS7MIS8</accession>
<evidence type="ECO:0000259" key="7">
    <source>
        <dbReference type="PROSITE" id="PS51099"/>
    </source>
</evidence>
<keyword evidence="3" id="KW-0762">Sugar transport</keyword>
<evidence type="ECO:0000256" key="4">
    <source>
        <dbReference type="ARBA" id="ARBA00022679"/>
    </source>
</evidence>
<organism evidence="8 9">
    <name type="scientific">Collinsella ureilytica</name>
    <dbReference type="NCBI Taxonomy" id="2869515"/>
    <lineage>
        <taxon>Bacteria</taxon>
        <taxon>Bacillati</taxon>
        <taxon>Actinomycetota</taxon>
        <taxon>Coriobacteriia</taxon>
        <taxon>Coriobacteriales</taxon>
        <taxon>Coriobacteriaceae</taxon>
        <taxon>Collinsella</taxon>
    </lineage>
</organism>
<evidence type="ECO:0000313" key="9">
    <source>
        <dbReference type="Proteomes" id="UP000700908"/>
    </source>
</evidence>
<dbReference type="Pfam" id="PF02302">
    <property type="entry name" value="PTS_IIB"/>
    <property type="match status" value="1"/>
</dbReference>
<evidence type="ECO:0000256" key="3">
    <source>
        <dbReference type="ARBA" id="ARBA00022597"/>
    </source>
</evidence>
<keyword evidence="1" id="KW-0813">Transport</keyword>
<dbReference type="EC" id="2.7.1.202" evidence="8"/>
<evidence type="ECO:0000256" key="1">
    <source>
        <dbReference type="ARBA" id="ARBA00022448"/>
    </source>
</evidence>
<keyword evidence="5" id="KW-0598">Phosphotransferase system</keyword>
<dbReference type="InterPro" id="IPR036095">
    <property type="entry name" value="PTS_EIIB-like_sf"/>
</dbReference>
<evidence type="ECO:0000313" key="8">
    <source>
        <dbReference type="EMBL" id="MBY4797192.1"/>
    </source>
</evidence>
<dbReference type="InterPro" id="IPR003501">
    <property type="entry name" value="PTS_EIIB_2/3"/>
</dbReference>
<keyword evidence="9" id="KW-1185">Reference proteome</keyword>
<keyword evidence="4 8" id="KW-0808">Transferase</keyword>
<keyword evidence="2" id="KW-0597">Phosphoprotein</keyword>
<dbReference type="EMBL" id="JAIMFO010000004">
    <property type="protein sequence ID" value="MBY4797192.1"/>
    <property type="molecule type" value="Genomic_DNA"/>
</dbReference>
<evidence type="ECO:0000256" key="2">
    <source>
        <dbReference type="ARBA" id="ARBA00022553"/>
    </source>
</evidence>
<feature type="domain" description="PTS EIIB type-2" evidence="7">
    <location>
        <begin position="1"/>
        <end position="104"/>
    </location>
</feature>
<gene>
    <name evidence="8" type="ORF">K6V98_02275</name>
</gene>
<dbReference type="GO" id="GO:0016740">
    <property type="term" value="F:transferase activity"/>
    <property type="evidence" value="ECO:0007669"/>
    <property type="project" value="UniProtKB-KW"/>
</dbReference>
<evidence type="ECO:0000256" key="5">
    <source>
        <dbReference type="ARBA" id="ARBA00022683"/>
    </source>
</evidence>
<keyword evidence="6" id="KW-0418">Kinase</keyword>
<dbReference type="InterPro" id="IPR050864">
    <property type="entry name" value="Bacterial_PTS_Sugar_Transport"/>
</dbReference>
<name>A0ABS7MIS8_9ACTN</name>
<protein>
    <submittedName>
        <fullName evidence="8">Fructose PTS transporter subunit IIB</fullName>
        <ecNumber evidence="8">2.7.1.202</ecNumber>
    </submittedName>
</protein>
<dbReference type="Proteomes" id="UP000700908">
    <property type="component" value="Unassembled WGS sequence"/>
</dbReference>
<dbReference type="InterPro" id="IPR003353">
    <property type="entry name" value="PTS_IIB_fruc"/>
</dbReference>
<dbReference type="NCBIfam" id="TIGR00829">
    <property type="entry name" value="FRU"/>
    <property type="match status" value="1"/>
</dbReference>
<dbReference type="PANTHER" id="PTHR30505">
    <property type="entry name" value="FRUCTOSE-LIKE PERMEASE"/>
    <property type="match status" value="1"/>
</dbReference>